<dbReference type="OrthoDB" id="205623at2759"/>
<dbReference type="Gene3D" id="3.40.50.300">
    <property type="entry name" value="P-loop containing nucleotide triphosphate hydrolases"/>
    <property type="match status" value="1"/>
</dbReference>
<dbReference type="InterPro" id="IPR027417">
    <property type="entry name" value="P-loop_NTPase"/>
</dbReference>
<dbReference type="FunFam" id="3.40.50.300:FF:000433">
    <property type="entry name" value="Estrogen sulfotransferase"/>
    <property type="match status" value="1"/>
</dbReference>
<feature type="transmembrane region" description="Helical" evidence="3">
    <location>
        <begin position="87"/>
        <end position="108"/>
    </location>
</feature>
<gene>
    <name evidence="5" type="ORF">EGW08_021820</name>
</gene>
<keyword evidence="3" id="KW-1133">Transmembrane helix</keyword>
<dbReference type="SUPFAM" id="SSF52540">
    <property type="entry name" value="P-loop containing nucleoside triphosphate hydrolases"/>
    <property type="match status" value="1"/>
</dbReference>
<dbReference type="InterPro" id="IPR000863">
    <property type="entry name" value="Sulfotransferase_dom"/>
</dbReference>
<keyword evidence="2" id="KW-0808">Transferase</keyword>
<evidence type="ECO:0000313" key="5">
    <source>
        <dbReference type="EMBL" id="RUS70421.1"/>
    </source>
</evidence>
<sequence>MSQYSWKYFARSGWISQYHHSCEHAHFSKKYFSLWPSYQSQVDPIQKRTVFLTYHFGRPQKLVCRNLSSGHPQLDPKHASRRKKLTFATYLSVAIGVVLLSATGLRFYGRMKRRAAGVEDLQLEEYSFGRRSWLYKYRGFVFPNMFFHQIRDIHTFDVREDDIWVVTYPKSGTTWVQEIVYLLMNDLDTEKASRTNISLRFPYFEFMEPGLKTIAEMPSPRLIKSHLPLSILPNQIKSKKPKMIYIVRNPKDVVVSYYSFAMKFLNVVPFNGSFEDYCQLFVSDKVDYGPWWKHVSEAWQRKDDDNVLVLFYEDLHLDTHKQVKEIANFLGKSVTDKEVDVIVKYCSFENMKLNNSVNYEWMKDAGVANKKVQFMRQGKVGDWKNYLSADITKQLDEMMATKLPPDLFERITDSLLED</sequence>
<dbReference type="AlphaFoldDB" id="A0A433SMN7"/>
<evidence type="ECO:0000256" key="3">
    <source>
        <dbReference type="SAM" id="Phobius"/>
    </source>
</evidence>
<keyword evidence="3" id="KW-0472">Membrane</keyword>
<protein>
    <recommendedName>
        <fullName evidence="4">Sulfotransferase domain-containing protein</fullName>
    </recommendedName>
</protein>
<proteinExistence type="inferred from homology"/>
<dbReference type="EMBL" id="RQTK01001413">
    <property type="protein sequence ID" value="RUS70421.1"/>
    <property type="molecule type" value="Genomic_DNA"/>
</dbReference>
<reference evidence="5 6" key="1">
    <citation type="submission" date="2019-01" db="EMBL/GenBank/DDBJ databases">
        <title>A draft genome assembly of the solar-powered sea slug Elysia chlorotica.</title>
        <authorList>
            <person name="Cai H."/>
            <person name="Li Q."/>
            <person name="Fang X."/>
            <person name="Li J."/>
            <person name="Curtis N.E."/>
            <person name="Altenburger A."/>
            <person name="Shibata T."/>
            <person name="Feng M."/>
            <person name="Maeda T."/>
            <person name="Schwartz J.A."/>
            <person name="Shigenobu S."/>
            <person name="Lundholm N."/>
            <person name="Nishiyama T."/>
            <person name="Yang H."/>
            <person name="Hasebe M."/>
            <person name="Li S."/>
            <person name="Pierce S.K."/>
            <person name="Wang J."/>
        </authorList>
    </citation>
    <scope>NUCLEOTIDE SEQUENCE [LARGE SCALE GENOMIC DNA]</scope>
    <source>
        <strain evidence="5">EC2010</strain>
        <tissue evidence="5">Whole organism of an adult</tissue>
    </source>
</reference>
<accession>A0A433SMN7</accession>
<comment type="similarity">
    <text evidence="1">Belongs to the sulfotransferase 1 family.</text>
</comment>
<evidence type="ECO:0000313" key="6">
    <source>
        <dbReference type="Proteomes" id="UP000271974"/>
    </source>
</evidence>
<name>A0A433SMN7_ELYCH</name>
<dbReference type="Pfam" id="PF00685">
    <property type="entry name" value="Sulfotransfer_1"/>
    <property type="match status" value="1"/>
</dbReference>
<keyword evidence="6" id="KW-1185">Reference proteome</keyword>
<dbReference type="Proteomes" id="UP000271974">
    <property type="component" value="Unassembled WGS sequence"/>
</dbReference>
<organism evidence="5 6">
    <name type="scientific">Elysia chlorotica</name>
    <name type="common">Eastern emerald elysia</name>
    <name type="synonym">Sea slug</name>
    <dbReference type="NCBI Taxonomy" id="188477"/>
    <lineage>
        <taxon>Eukaryota</taxon>
        <taxon>Metazoa</taxon>
        <taxon>Spiralia</taxon>
        <taxon>Lophotrochozoa</taxon>
        <taxon>Mollusca</taxon>
        <taxon>Gastropoda</taxon>
        <taxon>Heterobranchia</taxon>
        <taxon>Euthyneura</taxon>
        <taxon>Panpulmonata</taxon>
        <taxon>Sacoglossa</taxon>
        <taxon>Placobranchoidea</taxon>
        <taxon>Plakobranchidae</taxon>
        <taxon>Elysia</taxon>
    </lineage>
</organism>
<feature type="domain" description="Sulfotransferase" evidence="4">
    <location>
        <begin position="161"/>
        <end position="403"/>
    </location>
</feature>
<comment type="caution">
    <text evidence="5">The sequence shown here is derived from an EMBL/GenBank/DDBJ whole genome shotgun (WGS) entry which is preliminary data.</text>
</comment>
<evidence type="ECO:0000256" key="2">
    <source>
        <dbReference type="ARBA" id="ARBA00022679"/>
    </source>
</evidence>
<evidence type="ECO:0000259" key="4">
    <source>
        <dbReference type="Pfam" id="PF00685"/>
    </source>
</evidence>
<keyword evidence="3" id="KW-0812">Transmembrane</keyword>
<dbReference type="GO" id="GO:0008146">
    <property type="term" value="F:sulfotransferase activity"/>
    <property type="evidence" value="ECO:0007669"/>
    <property type="project" value="InterPro"/>
</dbReference>
<dbReference type="PANTHER" id="PTHR11783">
    <property type="entry name" value="SULFOTRANSFERASE SULT"/>
    <property type="match status" value="1"/>
</dbReference>
<evidence type="ECO:0000256" key="1">
    <source>
        <dbReference type="ARBA" id="ARBA00005771"/>
    </source>
</evidence>